<proteinExistence type="predicted"/>
<keyword evidence="1" id="KW-0812">Transmembrane</keyword>
<dbReference type="AlphaFoldDB" id="A0A9X1QJQ2"/>
<feature type="transmembrane region" description="Helical" evidence="1">
    <location>
        <begin position="328"/>
        <end position="345"/>
    </location>
</feature>
<accession>A0A9X1QJQ2</accession>
<protein>
    <submittedName>
        <fullName evidence="2">Uncharacterized protein</fullName>
    </submittedName>
</protein>
<feature type="transmembrane region" description="Helical" evidence="1">
    <location>
        <begin position="232"/>
        <end position="250"/>
    </location>
</feature>
<feature type="transmembrane region" description="Helical" evidence="1">
    <location>
        <begin position="100"/>
        <end position="119"/>
    </location>
</feature>
<dbReference type="RefSeq" id="WP_235179636.1">
    <property type="nucleotide sequence ID" value="NZ_JAKFFV010000021.1"/>
</dbReference>
<evidence type="ECO:0000313" key="3">
    <source>
        <dbReference type="Proteomes" id="UP001139411"/>
    </source>
</evidence>
<gene>
    <name evidence="2" type="ORF">L0661_24410</name>
</gene>
<feature type="transmembrane region" description="Helical" evidence="1">
    <location>
        <begin position="161"/>
        <end position="180"/>
    </location>
</feature>
<name>A0A9X1QJQ2_9BACT</name>
<dbReference type="EMBL" id="JAKFFV010000021">
    <property type="protein sequence ID" value="MCF2501483.1"/>
    <property type="molecule type" value="Genomic_DNA"/>
</dbReference>
<keyword evidence="1" id="KW-0472">Membrane</keyword>
<dbReference type="Proteomes" id="UP001139411">
    <property type="component" value="Unassembled WGS sequence"/>
</dbReference>
<evidence type="ECO:0000313" key="2">
    <source>
        <dbReference type="EMBL" id="MCF2501483.1"/>
    </source>
</evidence>
<feature type="transmembrane region" description="Helical" evidence="1">
    <location>
        <begin position="125"/>
        <end position="149"/>
    </location>
</feature>
<feature type="transmembrane region" description="Helical" evidence="1">
    <location>
        <begin position="357"/>
        <end position="373"/>
    </location>
</feature>
<feature type="transmembrane region" description="Helical" evidence="1">
    <location>
        <begin position="68"/>
        <end position="88"/>
    </location>
</feature>
<evidence type="ECO:0000256" key="1">
    <source>
        <dbReference type="SAM" id="Phobius"/>
    </source>
</evidence>
<feature type="transmembrane region" description="Helical" evidence="1">
    <location>
        <begin position="44"/>
        <end position="62"/>
    </location>
</feature>
<sequence length="410" mass="46895">MQSLTYPSTRDIITDKKTIFLFFLVICSLKYFGAVAAQAGILKNICYAYMVVAILISLPNFFRYRGGFVLPIQLICIAIVISIFMAKYTWGQGLEHSVSTIPYMIWFVFFYLLGSNVSIKTIENIVLIYGLIYMLLFLFQLTHTGTIYFGTVEEFKEDRGIIRVNFPGGGVFFLACFIAINKVTSDLKNKMIWLGYASFGLIVNVLQVTRQTIAVMLFIYMLHFLRNVKLPLKIATITTFGLGCYLFLISDNPISRGLAEQQKADASAGEEYIRILSARYFLTEFTPNTVSYIFGNGFFNETSNYGKTLNALSVNYGYFLSDVGLVEVYVVFGILAIIGFAMIFVKSFTIPVDADHYYLKYYIWMIMVTSLSSDFLVSYYYVITTALVLYCYHRLYEEQKVISMFQLKRN</sequence>
<feature type="transmembrane region" description="Helical" evidence="1">
    <location>
        <begin position="20"/>
        <end position="37"/>
    </location>
</feature>
<comment type="caution">
    <text evidence="2">The sequence shown here is derived from an EMBL/GenBank/DDBJ whole genome shotgun (WGS) entry which is preliminary data.</text>
</comment>
<reference evidence="2" key="1">
    <citation type="submission" date="2022-01" db="EMBL/GenBank/DDBJ databases">
        <title>Novel species in genus Dyadobacter.</title>
        <authorList>
            <person name="Ma C."/>
        </authorList>
    </citation>
    <scope>NUCLEOTIDE SEQUENCE</scope>
    <source>
        <strain evidence="2">CY357</strain>
    </source>
</reference>
<feature type="transmembrane region" description="Helical" evidence="1">
    <location>
        <begin position="192"/>
        <end position="220"/>
    </location>
</feature>
<keyword evidence="1" id="KW-1133">Transmembrane helix</keyword>
<organism evidence="2 3">
    <name type="scientific">Dyadobacter chenhuakuii</name>
    <dbReference type="NCBI Taxonomy" id="2909339"/>
    <lineage>
        <taxon>Bacteria</taxon>
        <taxon>Pseudomonadati</taxon>
        <taxon>Bacteroidota</taxon>
        <taxon>Cytophagia</taxon>
        <taxon>Cytophagales</taxon>
        <taxon>Spirosomataceae</taxon>
        <taxon>Dyadobacter</taxon>
    </lineage>
</organism>